<feature type="transmembrane region" description="Helical" evidence="3">
    <location>
        <begin position="294"/>
        <end position="317"/>
    </location>
</feature>
<keyword evidence="3" id="KW-0812">Transmembrane</keyword>
<feature type="transmembrane region" description="Helical" evidence="3">
    <location>
        <begin position="101"/>
        <end position="123"/>
    </location>
</feature>
<dbReference type="EMBL" id="JANSUY010000001">
    <property type="protein sequence ID" value="MCR9013702.1"/>
    <property type="molecule type" value="Genomic_DNA"/>
</dbReference>
<evidence type="ECO:0000313" key="4">
    <source>
        <dbReference type="EMBL" id="MCR9013702.1"/>
    </source>
</evidence>
<accession>A0A9X2P2I2</accession>
<dbReference type="Proteomes" id="UP001142175">
    <property type="component" value="Unassembled WGS sequence"/>
</dbReference>
<sequence length="345" mass="37452">MENVTELNFYNKVPRKGISWRAILAGTIAALSLMLILNLIGLAIGLWSIEPTEESDPLSGLGTGSIIWWVVSNLIVLFVGGLVAARVGVSFTNTSGVIQGIMTWALYTLVSAWLLTSVVGSIISGVGNIFGGIISTTGDVVADQLGPVIKDQFADLEVSLDGAKDEFYSLLEDTNKDKLDPQYLESQARRSVNDAQEGASEMARRPGRRDSTIEEVFGKTKNRFEQSFEAIDKQALVNILVERTGMTEAEAKNTVDNSVAEFERAREEFDAFVQETKEKAKVKAEEIANAVANAAIYLAIALTLGAMAAAFGGFLGVKNLRENYLKHDHMAGKTDPSYYDRGDVV</sequence>
<keyword evidence="1" id="KW-0175">Coiled coil</keyword>
<organism evidence="4 5">
    <name type="scientific">Aquiflexum gelatinilyticum</name>
    <dbReference type="NCBI Taxonomy" id="2961943"/>
    <lineage>
        <taxon>Bacteria</taxon>
        <taxon>Pseudomonadati</taxon>
        <taxon>Bacteroidota</taxon>
        <taxon>Cytophagia</taxon>
        <taxon>Cytophagales</taxon>
        <taxon>Cyclobacteriaceae</taxon>
        <taxon>Aquiflexum</taxon>
    </lineage>
</organism>
<feature type="coiled-coil region" evidence="1">
    <location>
        <begin position="248"/>
        <end position="293"/>
    </location>
</feature>
<feature type="transmembrane region" description="Helical" evidence="3">
    <location>
        <begin position="22"/>
        <end position="46"/>
    </location>
</feature>
<keyword evidence="5" id="KW-1185">Reference proteome</keyword>
<feature type="transmembrane region" description="Helical" evidence="3">
    <location>
        <begin position="66"/>
        <end position="89"/>
    </location>
</feature>
<gene>
    <name evidence="4" type="ORF">NU887_01580</name>
</gene>
<evidence type="ECO:0008006" key="6">
    <source>
        <dbReference type="Google" id="ProtNLM"/>
    </source>
</evidence>
<proteinExistence type="predicted"/>
<evidence type="ECO:0000313" key="5">
    <source>
        <dbReference type="Proteomes" id="UP001142175"/>
    </source>
</evidence>
<evidence type="ECO:0000256" key="2">
    <source>
        <dbReference type="SAM" id="MobiDB-lite"/>
    </source>
</evidence>
<feature type="region of interest" description="Disordered" evidence="2">
    <location>
        <begin position="183"/>
        <end position="209"/>
    </location>
</feature>
<dbReference type="RefSeq" id="WP_258421597.1">
    <property type="nucleotide sequence ID" value="NZ_JANSUY010000001.1"/>
</dbReference>
<evidence type="ECO:0000256" key="1">
    <source>
        <dbReference type="SAM" id="Coils"/>
    </source>
</evidence>
<keyword evidence="3" id="KW-0472">Membrane</keyword>
<dbReference type="AlphaFoldDB" id="A0A9X2P2I2"/>
<comment type="caution">
    <text evidence="4">The sequence shown here is derived from an EMBL/GenBank/DDBJ whole genome shotgun (WGS) entry which is preliminary data.</text>
</comment>
<name>A0A9X2P2I2_9BACT</name>
<protein>
    <recommendedName>
        <fullName evidence="6">CAP-Gly protein</fullName>
    </recommendedName>
</protein>
<keyword evidence="3" id="KW-1133">Transmembrane helix</keyword>
<evidence type="ECO:0000256" key="3">
    <source>
        <dbReference type="SAM" id="Phobius"/>
    </source>
</evidence>
<reference evidence="4" key="1">
    <citation type="submission" date="2022-08" db="EMBL/GenBank/DDBJ databases">
        <authorList>
            <person name="Zhang D."/>
        </authorList>
    </citation>
    <scope>NUCLEOTIDE SEQUENCE</scope>
    <source>
        <strain evidence="4">XJ19-11</strain>
    </source>
</reference>